<protein>
    <submittedName>
        <fullName evidence="2">Uncharacterized protein</fullName>
    </submittedName>
</protein>
<dbReference type="Proteomes" id="UP000693946">
    <property type="component" value="Linkage Group LG17"/>
</dbReference>
<feature type="region of interest" description="Disordered" evidence="1">
    <location>
        <begin position="1"/>
        <end position="35"/>
    </location>
</feature>
<evidence type="ECO:0000313" key="3">
    <source>
        <dbReference type="Proteomes" id="UP000693946"/>
    </source>
</evidence>
<evidence type="ECO:0000313" key="2">
    <source>
        <dbReference type="EMBL" id="KAG7509509.1"/>
    </source>
</evidence>
<dbReference type="AlphaFoldDB" id="A0AAV6RXQ4"/>
<accession>A0AAV6RXQ4</accession>
<gene>
    <name evidence="2" type="ORF">JOB18_046241</name>
</gene>
<name>A0AAV6RXQ4_SOLSE</name>
<sequence length="227" mass="25662">MDGPENNDLTKQRIMAKETKNPENRDREKNDGTQRKYEKELTLQIELTGAEKVTIMELLKCVRGLFFIACRCIGMDKYKITMTNAVGKSRLLDGFKIGTTIVMAKELNNDELVVSFLTLPTYISDQEIIDKLHGWGVSAISPIKRRTWPGTNIADGTRYVKVKFNQTVQSLPYSDRFNTATGPEYLIAKGKCVICVYSLDTFLECVQSFVAINVESRGTMQRSAIKL</sequence>
<keyword evidence="3" id="KW-1185">Reference proteome</keyword>
<evidence type="ECO:0000256" key="1">
    <source>
        <dbReference type="SAM" id="MobiDB-lite"/>
    </source>
</evidence>
<proteinExistence type="predicted"/>
<organism evidence="2 3">
    <name type="scientific">Solea senegalensis</name>
    <name type="common">Senegalese sole</name>
    <dbReference type="NCBI Taxonomy" id="28829"/>
    <lineage>
        <taxon>Eukaryota</taxon>
        <taxon>Metazoa</taxon>
        <taxon>Chordata</taxon>
        <taxon>Craniata</taxon>
        <taxon>Vertebrata</taxon>
        <taxon>Euteleostomi</taxon>
        <taxon>Actinopterygii</taxon>
        <taxon>Neopterygii</taxon>
        <taxon>Teleostei</taxon>
        <taxon>Neoteleostei</taxon>
        <taxon>Acanthomorphata</taxon>
        <taxon>Carangaria</taxon>
        <taxon>Pleuronectiformes</taxon>
        <taxon>Pleuronectoidei</taxon>
        <taxon>Soleidae</taxon>
        <taxon>Solea</taxon>
    </lineage>
</organism>
<dbReference type="EMBL" id="JAGKHQ010000009">
    <property type="protein sequence ID" value="KAG7509509.1"/>
    <property type="molecule type" value="Genomic_DNA"/>
</dbReference>
<feature type="compositionally biased region" description="Basic and acidic residues" evidence="1">
    <location>
        <begin position="8"/>
        <end position="35"/>
    </location>
</feature>
<reference evidence="2 3" key="1">
    <citation type="journal article" date="2021" name="Sci. Rep.">
        <title>Chromosome anchoring in Senegalese sole (Solea senegalensis) reveals sex-associated markers and genome rearrangements in flatfish.</title>
        <authorList>
            <person name="Guerrero-Cozar I."/>
            <person name="Gomez-Garrido J."/>
            <person name="Berbel C."/>
            <person name="Martinez-Blanch J.F."/>
            <person name="Alioto T."/>
            <person name="Claros M.G."/>
            <person name="Gagnaire P.A."/>
            <person name="Manchado M."/>
        </authorList>
    </citation>
    <scope>NUCLEOTIDE SEQUENCE [LARGE SCALE GENOMIC DNA]</scope>
    <source>
        <strain evidence="2">Sse05_10M</strain>
    </source>
</reference>
<comment type="caution">
    <text evidence="2">The sequence shown here is derived from an EMBL/GenBank/DDBJ whole genome shotgun (WGS) entry which is preliminary data.</text>
</comment>